<feature type="transmembrane region" description="Helical" evidence="1">
    <location>
        <begin position="78"/>
        <end position="105"/>
    </location>
</feature>
<evidence type="ECO:0000256" key="1">
    <source>
        <dbReference type="SAM" id="Phobius"/>
    </source>
</evidence>
<keyword evidence="1" id="KW-1133">Transmembrane helix</keyword>
<keyword evidence="1" id="KW-0812">Transmembrane</keyword>
<reference evidence="3" key="1">
    <citation type="submission" date="2017-09" db="EMBL/GenBank/DDBJ databases">
        <title>Depth-based differentiation of microbial function through sediment-hosted aquifers and enrichment of novel symbionts in the deep terrestrial subsurface.</title>
        <authorList>
            <person name="Probst A.J."/>
            <person name="Ladd B."/>
            <person name="Jarett J.K."/>
            <person name="Geller-Mcgrath D.E."/>
            <person name="Sieber C.M.K."/>
            <person name="Emerson J.B."/>
            <person name="Anantharaman K."/>
            <person name="Thomas B.C."/>
            <person name="Malmstrom R."/>
            <person name="Stieglmeier M."/>
            <person name="Klingl A."/>
            <person name="Woyke T."/>
            <person name="Ryan C.M."/>
            <person name="Banfield J.F."/>
        </authorList>
    </citation>
    <scope>NUCLEOTIDE SEQUENCE [LARGE SCALE GENOMIC DNA]</scope>
</reference>
<protein>
    <submittedName>
        <fullName evidence="2">Uncharacterized protein</fullName>
    </submittedName>
</protein>
<evidence type="ECO:0000313" key="2">
    <source>
        <dbReference type="EMBL" id="PIR85471.1"/>
    </source>
</evidence>
<dbReference type="AlphaFoldDB" id="A0A2H0UGG3"/>
<sequence length="112" mass="12982">MEAYTNRQESFYKKGHAPESLFCNVELWPFMYHPESRHEHLSVEHIQSDTWSSPQIPLTNDRTVFRVKKYKPKKSKKGVLATYALLVSLALPMVPILLSAGMFILKRSSLLF</sequence>
<proteinExistence type="predicted"/>
<dbReference type="EMBL" id="PFBH01000001">
    <property type="protein sequence ID" value="PIR85471.1"/>
    <property type="molecule type" value="Genomic_DNA"/>
</dbReference>
<accession>A0A2H0UGG3</accession>
<evidence type="ECO:0000313" key="3">
    <source>
        <dbReference type="Proteomes" id="UP000229315"/>
    </source>
</evidence>
<name>A0A2H0UGG3_9BACT</name>
<comment type="caution">
    <text evidence="2">The sequence shown here is derived from an EMBL/GenBank/DDBJ whole genome shotgun (WGS) entry which is preliminary data.</text>
</comment>
<organism evidence="2 3">
    <name type="scientific">Candidatus Kaiserbacteria bacterium CG10_big_fil_rev_8_21_14_0_10_45_20</name>
    <dbReference type="NCBI Taxonomy" id="1974607"/>
    <lineage>
        <taxon>Bacteria</taxon>
        <taxon>Candidatus Kaiseribacteriota</taxon>
    </lineage>
</organism>
<keyword evidence="1" id="KW-0472">Membrane</keyword>
<gene>
    <name evidence="2" type="ORF">COU15_00035</name>
</gene>
<dbReference type="Proteomes" id="UP000229315">
    <property type="component" value="Unassembled WGS sequence"/>
</dbReference>